<organism evidence="2 3">
    <name type="scientific">Polysphondylium violaceum</name>
    <dbReference type="NCBI Taxonomy" id="133409"/>
    <lineage>
        <taxon>Eukaryota</taxon>
        <taxon>Amoebozoa</taxon>
        <taxon>Evosea</taxon>
        <taxon>Eumycetozoa</taxon>
        <taxon>Dictyostelia</taxon>
        <taxon>Dictyosteliales</taxon>
        <taxon>Dictyosteliaceae</taxon>
        <taxon>Polysphondylium</taxon>
    </lineage>
</organism>
<dbReference type="Proteomes" id="UP000695562">
    <property type="component" value="Unassembled WGS sequence"/>
</dbReference>
<evidence type="ECO:0000313" key="3">
    <source>
        <dbReference type="Proteomes" id="UP000695562"/>
    </source>
</evidence>
<dbReference type="AlphaFoldDB" id="A0A8J4PMX3"/>
<proteinExistence type="predicted"/>
<gene>
    <name evidence="2" type="ORF">CYY_008506</name>
</gene>
<evidence type="ECO:0000313" key="2">
    <source>
        <dbReference type="EMBL" id="KAF2070179.1"/>
    </source>
</evidence>
<dbReference type="Pfam" id="PF01871">
    <property type="entry name" value="AMMECR1"/>
    <property type="match status" value="1"/>
</dbReference>
<dbReference type="NCBIfam" id="TIGR00296">
    <property type="entry name" value="TIGR00296 family protein"/>
    <property type="match status" value="1"/>
</dbReference>
<name>A0A8J4PMX3_9MYCE</name>
<dbReference type="PANTHER" id="PTHR13016:SF0">
    <property type="entry name" value="AMME SYNDROME CANDIDATE GENE 1 PROTEIN"/>
    <property type="match status" value="1"/>
</dbReference>
<accession>A0A8J4PMX3</accession>
<feature type="domain" description="AMMECR1" evidence="1">
    <location>
        <begin position="3"/>
        <end position="199"/>
    </location>
</feature>
<protein>
    <recommendedName>
        <fullName evidence="1">AMMECR1 domain-containing protein</fullName>
    </recommendedName>
</protein>
<reference evidence="2" key="1">
    <citation type="submission" date="2020-01" db="EMBL/GenBank/DDBJ databases">
        <title>Development of genomics and gene disruption for Polysphondylium violaceum indicates a role for the polyketide synthase stlB in stalk morphogenesis.</title>
        <authorList>
            <person name="Narita B."/>
            <person name="Kawabe Y."/>
            <person name="Kin K."/>
            <person name="Saito T."/>
            <person name="Gibbs R."/>
            <person name="Kuspa A."/>
            <person name="Muzny D."/>
            <person name="Queller D."/>
            <person name="Richards S."/>
            <person name="Strassman J."/>
            <person name="Sucgang R."/>
            <person name="Worley K."/>
            <person name="Schaap P."/>
        </authorList>
    </citation>
    <scope>NUCLEOTIDE SEQUENCE</scope>
    <source>
        <strain evidence="2">QSvi11</strain>
    </source>
</reference>
<sequence length="201" mass="23125">MASKIARVKATSEMVQYCFDSLVCHFENKELYVPTFTNDSFPLFVTWKIDSNSSEEPELRGCIGTFSPRPLIEGLNKFALTSALKDSRFKPISSKELPKLHCSVSLLVEFEDAQDCWDWDIGTHGIWIEFNDSHTTRNATYLPEVMPEQGWTKEETMKSLVRKAGYQGKVDSSLYSKIKLTRYQSSKYSLSFQEYKNLSQK</sequence>
<dbReference type="SUPFAM" id="SSF143447">
    <property type="entry name" value="AMMECR1-like"/>
    <property type="match status" value="1"/>
</dbReference>
<evidence type="ECO:0000259" key="1">
    <source>
        <dbReference type="PROSITE" id="PS51112"/>
    </source>
</evidence>
<dbReference type="InterPro" id="IPR023473">
    <property type="entry name" value="AMMECR1"/>
</dbReference>
<dbReference type="EMBL" id="AJWJ01000530">
    <property type="protein sequence ID" value="KAF2070179.1"/>
    <property type="molecule type" value="Genomic_DNA"/>
</dbReference>
<dbReference type="PROSITE" id="PS51112">
    <property type="entry name" value="AMMECR1"/>
    <property type="match status" value="1"/>
</dbReference>
<dbReference type="OrthoDB" id="24630at2759"/>
<dbReference type="InterPro" id="IPR002733">
    <property type="entry name" value="AMMECR1_domain"/>
</dbReference>
<dbReference type="Gene3D" id="3.30.700.20">
    <property type="entry name" value="Hypothetical protein ph0010, domain 1"/>
    <property type="match status" value="1"/>
</dbReference>
<dbReference type="PANTHER" id="PTHR13016">
    <property type="entry name" value="AMMECR1 HOMOLOG"/>
    <property type="match status" value="1"/>
</dbReference>
<dbReference type="InterPro" id="IPR036071">
    <property type="entry name" value="AMMECR1_dom_sf"/>
</dbReference>
<dbReference type="InterPro" id="IPR027485">
    <property type="entry name" value="AMMECR1_N"/>
</dbReference>
<comment type="caution">
    <text evidence="2">The sequence shown here is derived from an EMBL/GenBank/DDBJ whole genome shotgun (WGS) entry which is preliminary data.</text>
</comment>
<keyword evidence="3" id="KW-1185">Reference proteome</keyword>